<protein>
    <submittedName>
        <fullName evidence="1">Uncharacterized protein</fullName>
    </submittedName>
</protein>
<sequence length="60" mass="6393">MLIDSTFIKTLMNGPGSYKGISDGMKVHVPAVVFPFTVPLNAYISSANVNDSSLFDNDVG</sequence>
<accession>A0A0Q0RSS8</accession>
<reference evidence="1 2" key="1">
    <citation type="submission" date="2015-09" db="EMBL/GenBank/DDBJ databases">
        <title>Heavy metals and arsenic resistance mechanisms in polyextremophilic archaea of the family Ferroplasmaceae.</title>
        <authorList>
            <person name="Bulaev A.G."/>
            <person name="Kanygina A.V."/>
        </authorList>
    </citation>
    <scope>NUCLEOTIDE SEQUENCE [LARGE SCALE GENOMIC DNA]</scope>
    <source>
        <strain evidence="1 2">VT</strain>
    </source>
</reference>
<keyword evidence="2" id="KW-1185">Reference proteome</keyword>
<dbReference type="EMBL" id="LKBG01000121">
    <property type="protein sequence ID" value="KQB35448.1"/>
    <property type="molecule type" value="Genomic_DNA"/>
</dbReference>
<gene>
    <name evidence="1" type="ORF">AOG54_08900</name>
</gene>
<comment type="caution">
    <text evidence="1">The sequence shown here is derived from an EMBL/GenBank/DDBJ whole genome shotgun (WGS) entry which is preliminary data.</text>
</comment>
<dbReference type="Proteomes" id="UP000050320">
    <property type="component" value="Unassembled WGS sequence"/>
</dbReference>
<dbReference type="AlphaFoldDB" id="A0A0Q0RSS8"/>
<evidence type="ECO:0000313" key="2">
    <source>
        <dbReference type="Proteomes" id="UP000050320"/>
    </source>
</evidence>
<organism evidence="1 2">
    <name type="scientific">Acidiplasma aeolicum</name>
    <dbReference type="NCBI Taxonomy" id="507754"/>
    <lineage>
        <taxon>Archaea</taxon>
        <taxon>Methanobacteriati</taxon>
        <taxon>Thermoplasmatota</taxon>
        <taxon>Thermoplasmata</taxon>
        <taxon>Thermoplasmatales</taxon>
        <taxon>Ferroplasmaceae</taxon>
        <taxon>Acidiplasma</taxon>
    </lineage>
</organism>
<evidence type="ECO:0000313" key="1">
    <source>
        <dbReference type="EMBL" id="KQB35448.1"/>
    </source>
</evidence>
<name>A0A0Q0RSS8_9ARCH</name>
<proteinExistence type="predicted"/>